<keyword evidence="2" id="KW-1185">Reference proteome</keyword>
<name>A0ABW7U187_9NOCA</name>
<dbReference type="RefSeq" id="WP_033247216.1">
    <property type="nucleotide sequence ID" value="NZ_JBIRUQ010000015.1"/>
</dbReference>
<dbReference type="GeneID" id="93507596"/>
<proteinExistence type="predicted"/>
<evidence type="ECO:0000313" key="2">
    <source>
        <dbReference type="Proteomes" id="UP001611263"/>
    </source>
</evidence>
<protein>
    <submittedName>
        <fullName evidence="1">Uncharacterized protein</fullName>
    </submittedName>
</protein>
<organism evidence="1 2">
    <name type="scientific">Nocardia carnea</name>
    <dbReference type="NCBI Taxonomy" id="37328"/>
    <lineage>
        <taxon>Bacteria</taxon>
        <taxon>Bacillati</taxon>
        <taxon>Actinomycetota</taxon>
        <taxon>Actinomycetes</taxon>
        <taxon>Mycobacteriales</taxon>
        <taxon>Nocardiaceae</taxon>
        <taxon>Nocardia</taxon>
    </lineage>
</organism>
<gene>
    <name evidence="1" type="ORF">ACH4WX_31425</name>
</gene>
<evidence type="ECO:0000313" key="1">
    <source>
        <dbReference type="EMBL" id="MFI1465245.1"/>
    </source>
</evidence>
<accession>A0ABW7U187</accession>
<sequence>MSLSTLPTGATAGAGLAELSDQWTGSTSVPDVLRAHLVSSDARKRGNFSSFIENKGNFSSFIERKGNFSSFIEPGA</sequence>
<reference evidence="1 2" key="1">
    <citation type="submission" date="2024-10" db="EMBL/GenBank/DDBJ databases">
        <title>The Natural Products Discovery Center: Release of the First 8490 Sequenced Strains for Exploring Actinobacteria Biosynthetic Diversity.</title>
        <authorList>
            <person name="Kalkreuter E."/>
            <person name="Kautsar S.A."/>
            <person name="Yang D."/>
            <person name="Bader C.D."/>
            <person name="Teijaro C.N."/>
            <person name="Fluegel L."/>
            <person name="Davis C.M."/>
            <person name="Simpson J.R."/>
            <person name="Lauterbach L."/>
            <person name="Steele A.D."/>
            <person name="Gui C."/>
            <person name="Meng S."/>
            <person name="Li G."/>
            <person name="Viehrig K."/>
            <person name="Ye F."/>
            <person name="Su P."/>
            <person name="Kiefer A.F."/>
            <person name="Nichols A."/>
            <person name="Cepeda A.J."/>
            <person name="Yan W."/>
            <person name="Fan B."/>
            <person name="Jiang Y."/>
            <person name="Adhikari A."/>
            <person name="Zheng C.-J."/>
            <person name="Schuster L."/>
            <person name="Cowan T.M."/>
            <person name="Smanski M.J."/>
            <person name="Chevrette M.G."/>
            <person name="De Carvalho L.P.S."/>
            <person name="Shen B."/>
        </authorList>
    </citation>
    <scope>NUCLEOTIDE SEQUENCE [LARGE SCALE GENOMIC DNA]</scope>
    <source>
        <strain evidence="1 2">NPDC020568</strain>
    </source>
</reference>
<dbReference type="Proteomes" id="UP001611263">
    <property type="component" value="Unassembled WGS sequence"/>
</dbReference>
<comment type="caution">
    <text evidence="1">The sequence shown here is derived from an EMBL/GenBank/DDBJ whole genome shotgun (WGS) entry which is preliminary data.</text>
</comment>
<dbReference type="EMBL" id="JBIRUQ010000015">
    <property type="protein sequence ID" value="MFI1465245.1"/>
    <property type="molecule type" value="Genomic_DNA"/>
</dbReference>